<evidence type="ECO:0000313" key="6">
    <source>
        <dbReference type="Proteomes" id="UP000658980"/>
    </source>
</evidence>
<protein>
    <submittedName>
        <fullName evidence="5">LacI family DNA-binding transcriptional regulator</fullName>
    </submittedName>
</protein>
<sequence>MASIQDIARIAGVSVATVSRVLNNHPYVKKEKVEAVEKAIAETGYIQNINAINLKKGKTNLVGVVLPIVDHPYFSQLIQGISQAAASHHYKLVLYQTGYHEGQEMEALEMLKLKQIDSLIICSRKVSLEIIERYRQYGMIVLFENGGTTPLSYTFVDHYTCFMNALAHLYDKGHREIGFSINRSDGTNSRYREQAYQDFLKMKGLPYHEEYMVRDCLYLEDGERILERFSQLQHRPTALLATSDQVAAGIVIASSKYGISIPEDLAIIGFDNHPIAKAMDITTIGIPLNSIGQLLFGQTLSKEMSHEEVAVRLIERRTV</sequence>
<name>A0ABR8WC82_9BACL</name>
<evidence type="ECO:0000256" key="2">
    <source>
        <dbReference type="ARBA" id="ARBA00023125"/>
    </source>
</evidence>
<dbReference type="Pfam" id="PF00532">
    <property type="entry name" value="Peripla_BP_1"/>
    <property type="match status" value="1"/>
</dbReference>
<organism evidence="5 6">
    <name type="scientific">Planococcus wigleyi</name>
    <dbReference type="NCBI Taxonomy" id="2762216"/>
    <lineage>
        <taxon>Bacteria</taxon>
        <taxon>Bacillati</taxon>
        <taxon>Bacillota</taxon>
        <taxon>Bacilli</taxon>
        <taxon>Bacillales</taxon>
        <taxon>Caryophanaceae</taxon>
        <taxon>Planococcus</taxon>
    </lineage>
</organism>
<dbReference type="EMBL" id="JACSPU010000002">
    <property type="protein sequence ID" value="MBD8014533.1"/>
    <property type="molecule type" value="Genomic_DNA"/>
</dbReference>
<comment type="caution">
    <text evidence="5">The sequence shown here is derived from an EMBL/GenBank/DDBJ whole genome shotgun (WGS) entry which is preliminary data.</text>
</comment>
<dbReference type="PRINTS" id="PR00036">
    <property type="entry name" value="HTHLACI"/>
</dbReference>
<dbReference type="Gene3D" id="1.10.260.40">
    <property type="entry name" value="lambda repressor-like DNA-binding domains"/>
    <property type="match status" value="1"/>
</dbReference>
<dbReference type="PANTHER" id="PTHR30146:SF105">
    <property type="entry name" value="CATABOLITE CONTROL PROTEIN B"/>
    <property type="match status" value="1"/>
</dbReference>
<dbReference type="GO" id="GO:0003677">
    <property type="term" value="F:DNA binding"/>
    <property type="evidence" value="ECO:0007669"/>
    <property type="project" value="UniProtKB-KW"/>
</dbReference>
<dbReference type="Gene3D" id="3.40.50.2300">
    <property type="match status" value="2"/>
</dbReference>
<proteinExistence type="predicted"/>
<reference evidence="5 6" key="1">
    <citation type="submission" date="2020-08" db="EMBL/GenBank/DDBJ databases">
        <title>A Genomic Blueprint of the Chicken Gut Microbiome.</title>
        <authorList>
            <person name="Gilroy R."/>
            <person name="Ravi A."/>
            <person name="Getino M."/>
            <person name="Pursley I."/>
            <person name="Horton D.L."/>
            <person name="Alikhan N.-F."/>
            <person name="Baker D."/>
            <person name="Gharbi K."/>
            <person name="Hall N."/>
            <person name="Watson M."/>
            <person name="Adriaenssens E.M."/>
            <person name="Foster-Nyarko E."/>
            <person name="Jarju S."/>
            <person name="Secka A."/>
            <person name="Antonio M."/>
            <person name="Oren A."/>
            <person name="Chaudhuri R."/>
            <person name="La Ragione R.M."/>
            <person name="Hildebrand F."/>
            <person name="Pallen M.J."/>
        </authorList>
    </citation>
    <scope>NUCLEOTIDE SEQUENCE [LARGE SCALE GENOMIC DNA]</scope>
    <source>
        <strain evidence="5 6">Sa1BUA13</strain>
    </source>
</reference>
<dbReference type="InterPro" id="IPR000843">
    <property type="entry name" value="HTH_LacI"/>
</dbReference>
<accession>A0ABR8WC82</accession>
<dbReference type="CDD" id="cd06286">
    <property type="entry name" value="PBP1_CcpB-like"/>
    <property type="match status" value="1"/>
</dbReference>
<dbReference type="SMART" id="SM00354">
    <property type="entry name" value="HTH_LACI"/>
    <property type="match status" value="1"/>
</dbReference>
<dbReference type="SUPFAM" id="SSF47413">
    <property type="entry name" value="lambda repressor-like DNA-binding domains"/>
    <property type="match status" value="1"/>
</dbReference>
<dbReference type="InterPro" id="IPR028082">
    <property type="entry name" value="Peripla_BP_I"/>
</dbReference>
<evidence type="ECO:0000259" key="4">
    <source>
        <dbReference type="PROSITE" id="PS50932"/>
    </source>
</evidence>
<gene>
    <name evidence="5" type="ORF">H9630_06840</name>
</gene>
<evidence type="ECO:0000256" key="1">
    <source>
        <dbReference type="ARBA" id="ARBA00023015"/>
    </source>
</evidence>
<dbReference type="RefSeq" id="WP_191714757.1">
    <property type="nucleotide sequence ID" value="NZ_JACSPU010000002.1"/>
</dbReference>
<evidence type="ECO:0000256" key="3">
    <source>
        <dbReference type="ARBA" id="ARBA00023163"/>
    </source>
</evidence>
<dbReference type="InterPro" id="IPR010982">
    <property type="entry name" value="Lambda_DNA-bd_dom_sf"/>
</dbReference>
<evidence type="ECO:0000313" key="5">
    <source>
        <dbReference type="EMBL" id="MBD8014533.1"/>
    </source>
</evidence>
<keyword evidence="2 5" id="KW-0238">DNA-binding</keyword>
<dbReference type="CDD" id="cd01392">
    <property type="entry name" value="HTH_LacI"/>
    <property type="match status" value="1"/>
</dbReference>
<dbReference type="PROSITE" id="PS50932">
    <property type="entry name" value="HTH_LACI_2"/>
    <property type="match status" value="1"/>
</dbReference>
<dbReference type="PANTHER" id="PTHR30146">
    <property type="entry name" value="LACI-RELATED TRANSCRIPTIONAL REPRESSOR"/>
    <property type="match status" value="1"/>
</dbReference>
<keyword evidence="6" id="KW-1185">Reference proteome</keyword>
<dbReference type="PROSITE" id="PS00356">
    <property type="entry name" value="HTH_LACI_1"/>
    <property type="match status" value="1"/>
</dbReference>
<keyword evidence="1" id="KW-0805">Transcription regulation</keyword>
<dbReference type="InterPro" id="IPR001761">
    <property type="entry name" value="Peripla_BP/Lac1_sug-bd_dom"/>
</dbReference>
<keyword evidence="3" id="KW-0804">Transcription</keyword>
<dbReference type="Pfam" id="PF00356">
    <property type="entry name" value="LacI"/>
    <property type="match status" value="1"/>
</dbReference>
<feature type="domain" description="HTH lacI-type" evidence="4">
    <location>
        <begin position="2"/>
        <end position="56"/>
    </location>
</feature>
<dbReference type="SUPFAM" id="SSF53822">
    <property type="entry name" value="Periplasmic binding protein-like I"/>
    <property type="match status" value="1"/>
</dbReference>
<dbReference type="Proteomes" id="UP000658980">
    <property type="component" value="Unassembled WGS sequence"/>
</dbReference>